<dbReference type="InterPro" id="IPR056242">
    <property type="entry name" value="PIN_TASOR"/>
</dbReference>
<name>A0A3B3RQ15_9TELE</name>
<keyword evidence="7" id="KW-1185">Reference proteome</keyword>
<dbReference type="KEGG" id="pki:111855685"/>
<dbReference type="GeneTree" id="ENSGT00530000063735"/>
<dbReference type="GeneID" id="111855685"/>
<feature type="domain" description="TASOR pseudo-PARP" evidence="3">
    <location>
        <begin position="154"/>
        <end position="296"/>
    </location>
</feature>
<evidence type="ECO:0000259" key="4">
    <source>
        <dbReference type="Pfam" id="PF23314"/>
    </source>
</evidence>
<dbReference type="Ensembl" id="ENSPKIT00000000985.1">
    <property type="protein sequence ID" value="ENSPKIP00000020368.1"/>
    <property type="gene ID" value="ENSPKIG00000005171.1"/>
</dbReference>
<protein>
    <submittedName>
        <fullName evidence="6">Protein TASOR-like</fullName>
    </submittedName>
</protein>
<dbReference type="STRING" id="1676925.ENSPKIP00000020368"/>
<dbReference type="Proteomes" id="UP000261540">
    <property type="component" value="Unplaced"/>
</dbReference>
<dbReference type="GO" id="GO:0005654">
    <property type="term" value="C:nucleoplasm"/>
    <property type="evidence" value="ECO:0007669"/>
    <property type="project" value="TreeGrafter"/>
</dbReference>
<dbReference type="GO" id="GO:0000792">
    <property type="term" value="C:heterochromatin"/>
    <property type="evidence" value="ECO:0007669"/>
    <property type="project" value="TreeGrafter"/>
</dbReference>
<evidence type="ECO:0000259" key="3">
    <source>
        <dbReference type="Pfam" id="PF12509"/>
    </source>
</evidence>
<dbReference type="CDD" id="cd22569">
    <property type="entry name" value="TASOR_PBD"/>
    <property type="match status" value="1"/>
</dbReference>
<dbReference type="InterPro" id="IPR022188">
    <property type="entry name" value="TASOR_DUF3715"/>
</dbReference>
<dbReference type="Pfam" id="PF24630">
    <property type="entry name" value="PIN_TASOR"/>
    <property type="match status" value="1"/>
</dbReference>
<dbReference type="InterPro" id="IPR056243">
    <property type="entry name" value="TASOR_ab_dom"/>
</dbReference>
<dbReference type="GO" id="GO:0003682">
    <property type="term" value="F:chromatin binding"/>
    <property type="evidence" value="ECO:0007669"/>
    <property type="project" value="TreeGrafter"/>
</dbReference>
<reference evidence="6" key="2">
    <citation type="submission" date="2025-09" db="UniProtKB">
        <authorList>
            <consortium name="Ensembl"/>
        </authorList>
    </citation>
    <scope>IDENTIFICATION</scope>
</reference>
<proteinExistence type="inferred from homology"/>
<feature type="region of interest" description="Disordered" evidence="2">
    <location>
        <begin position="878"/>
        <end position="907"/>
    </location>
</feature>
<dbReference type="OrthoDB" id="5960959at2759"/>
<dbReference type="GO" id="GO:0097355">
    <property type="term" value="P:protein localization to heterochromatin"/>
    <property type="evidence" value="ECO:0007669"/>
    <property type="project" value="TreeGrafter"/>
</dbReference>
<evidence type="ECO:0000256" key="1">
    <source>
        <dbReference type="ARBA" id="ARBA00008058"/>
    </source>
</evidence>
<evidence type="ECO:0000259" key="5">
    <source>
        <dbReference type="Pfam" id="PF24630"/>
    </source>
</evidence>
<comment type="similarity">
    <text evidence="1">Belongs to the TASOR family.</text>
</comment>
<dbReference type="InterPro" id="IPR046432">
    <property type="entry name" value="TASOR"/>
</dbReference>
<dbReference type="RefSeq" id="XP_023690682.1">
    <property type="nucleotide sequence ID" value="XM_023834914.2"/>
</dbReference>
<feature type="domain" description="TASOR PIN" evidence="5">
    <location>
        <begin position="1256"/>
        <end position="1395"/>
    </location>
</feature>
<organism evidence="6 7">
    <name type="scientific">Paramormyrops kingsleyae</name>
    <dbReference type="NCBI Taxonomy" id="1676925"/>
    <lineage>
        <taxon>Eukaryota</taxon>
        <taxon>Metazoa</taxon>
        <taxon>Chordata</taxon>
        <taxon>Craniata</taxon>
        <taxon>Vertebrata</taxon>
        <taxon>Euteleostomi</taxon>
        <taxon>Actinopterygii</taxon>
        <taxon>Neopterygii</taxon>
        <taxon>Teleostei</taxon>
        <taxon>Osteoglossocephala</taxon>
        <taxon>Osteoglossomorpha</taxon>
        <taxon>Osteoglossiformes</taxon>
        <taxon>Mormyridae</taxon>
        <taxon>Paramormyrops</taxon>
    </lineage>
</organism>
<dbReference type="Pfam" id="PF12509">
    <property type="entry name" value="DUF3715"/>
    <property type="match status" value="1"/>
</dbReference>
<dbReference type="GO" id="GO:0045814">
    <property type="term" value="P:negative regulation of gene expression, epigenetic"/>
    <property type="evidence" value="ECO:0007669"/>
    <property type="project" value="InterPro"/>
</dbReference>
<evidence type="ECO:0000313" key="6">
    <source>
        <dbReference type="Ensembl" id="ENSPKIP00000020368.1"/>
    </source>
</evidence>
<feature type="domain" description="TASOR alpha/beta" evidence="4">
    <location>
        <begin position="1158"/>
        <end position="1252"/>
    </location>
</feature>
<evidence type="ECO:0000313" key="7">
    <source>
        <dbReference type="Proteomes" id="UP000261540"/>
    </source>
</evidence>
<sequence length="1644" mass="183930">MDGIDGEGNYRTTAVGGSVESPGISDLSLAASAAVTRNKDGEETAYEAPLSRADVAEGRALWELELDPSRGYQKMFVNPAEEAPRRNFHIPRKNKEKKALFQYLSLDSREFEDILKILSCSYLQSSSAGTFVYAKAQLVHSDLLVNNFVEKRKELKQNGRTDSELLESYSFLLSDCYKLQEVCEKGLSVGHTRSTTLGDPAKGVYLSRYSDLLQINPFDVGATGEIIIFKVLKGKVKTVSVSKNIYDPTPNFDCHVSKNSYKVTSCLSYRAFELTQQYFYEYQFDEIRTRPRQVCPFAIVSFIYQGNTALPAPKPAPPLRLNSGGPEGSKGIRGYTVWSGQLLNQGRVLYHASIRSSTHFFLPLKLPEKLEIGTAMRLEDVKKTIPAAVFSWEAYRQTGEYTQDGLHCNLFLLEESSKQENGFSSLLMMLEKGRLVLVQPLVDKGFLFLLSSAQMVSSFDVGSSWVWSLHALFVFREPRGVKNLSSKRPAPNESMRCESQDLMPMLKNFLPALHYALLRLRSRPQADLGSEVERQARAYLLGCFNRTHRRYWLPKYKHSYDEQNEVNFGRKQKHNFQGNLHSYLYCPKVYQLAVAVAKEMVESLWCPAACNPVSDLKGVEGKSIDGKCQEAPVSLGENDPGKVAELLKLIRLQRRNQGEDKGNRKRKADNEVAGLVKKYLRLGESRKGSGDAESENPESLLAALNLTGICDTDLRQRQDHSSSATSTQTLLEMLLGTLQKALVPGQEGHKHESQASLEESREVLEPAEVDVYSTVQKISLPDCYNIDPRIQTAAPDQKDRGRINSLEEEACDSVSSIDAFSPCSSSEIQPGPDQNEEFVGPWRLIPITGIKPCKYSAREDDDPYDPRFTDFFSVSRDAAPEASHDTELEDPSNMETDHPVISSDTSRNEDLKLKDCIPAEQLKDVNSGNLERIEDEMPEDLGGAFNQCSSGVDCILSEEISSFYGEMQDILKGEHVQYSFKMQAWNPQNHHWQSATVFSEYVTHYTQPVPIDGYVSTLRERMRNLICLSALGGKASISTPPRSSVHDLILSRHIPTPPPVLSHDTTLTSRQERPLQESQLHNTLPQQAINKQVYPQPRVMQTICGSPSVTGGASHTSMANATLGLGVTPCSSSINSVISQMRPEFFSSLMEIIRDVQKNTVKFYVHSLEESNVCSEIKSYLIQLGNAECKPQDFLERKDVQDKLLIIIQNKDIAAHIHTIPALLCLKELPSVSFAGVDSLEDVKNRTYNELFVSGGFIVSDEFVLNPDFIGHNRLECFMKFLEGRSSTDTKWCWKIHCKTQKKLKELARVNRNALELLSLLSTYQKRHVVEFLPYHECDTAGRHAPDLECLIRLQAQHTQYRHTIFLTAERRLDLSPHYSDNGIMIASMSDFMDCLPWLIDSDVDCNTLTPCADGGRNVMEGIPLESEELSLGTERLAGPIPDEKTELMHPPSQMNHFQLPNPHLEAPETGPPNRFLVLKEAVCQRKDSAFPGSLRQEVDGSMGTPLGTDADLNQNFAHSASPWSDRATPTSISPRAGSQHDFSGLICGTGVSPNTWSFNIQDQKERSGCGNLVPRPANHSVTVTALLGGAGIQEARLPPATSEMDDMHCRSKNVSVYNWGLRQDDRARLQRYLEISRNRFSST</sequence>
<dbReference type="PANTHER" id="PTHR16207:SF1">
    <property type="entry name" value="PROTEIN TASOR"/>
    <property type="match status" value="1"/>
</dbReference>
<evidence type="ECO:0000256" key="2">
    <source>
        <dbReference type="SAM" id="MobiDB-lite"/>
    </source>
</evidence>
<accession>A0A3B3RQ15</accession>
<dbReference type="Pfam" id="PF23314">
    <property type="entry name" value="TASOR_alpha-beta"/>
    <property type="match status" value="1"/>
</dbReference>
<reference evidence="6" key="1">
    <citation type="submission" date="2025-08" db="UniProtKB">
        <authorList>
            <consortium name="Ensembl"/>
        </authorList>
    </citation>
    <scope>IDENTIFICATION</scope>
</reference>
<dbReference type="PANTHER" id="PTHR16207">
    <property type="entry name" value="SET DOMAIN-CONTAINING PROTEIN"/>
    <property type="match status" value="1"/>
</dbReference>